<dbReference type="Pfam" id="PF02687">
    <property type="entry name" value="FtsX"/>
    <property type="match status" value="1"/>
</dbReference>
<evidence type="ECO:0000256" key="2">
    <source>
        <dbReference type="ARBA" id="ARBA00007379"/>
    </source>
</evidence>
<dbReference type="PIRSF" id="PIRSF003097">
    <property type="entry name" value="FtsX"/>
    <property type="match status" value="1"/>
</dbReference>
<comment type="subcellular location">
    <subcellularLocation>
        <location evidence="1">Cell membrane</location>
        <topology evidence="1">Multi-pass membrane protein</topology>
    </subcellularLocation>
</comment>
<evidence type="ECO:0000313" key="13">
    <source>
        <dbReference type="EMBL" id="EKC47572.1"/>
    </source>
</evidence>
<comment type="similarity">
    <text evidence="2">Belongs to the ABC-4 integral membrane protein family. FtsX subfamily.</text>
</comment>
<evidence type="ECO:0000259" key="12">
    <source>
        <dbReference type="Pfam" id="PF18075"/>
    </source>
</evidence>
<dbReference type="InterPro" id="IPR058204">
    <property type="entry name" value="FtsX_firmicutes-type"/>
</dbReference>
<evidence type="ECO:0000256" key="8">
    <source>
        <dbReference type="ARBA" id="ARBA00023136"/>
    </source>
</evidence>
<feature type="transmembrane region" description="Helical" evidence="10">
    <location>
        <begin position="21"/>
        <end position="42"/>
    </location>
</feature>
<evidence type="ECO:0000256" key="1">
    <source>
        <dbReference type="ARBA" id="ARBA00004651"/>
    </source>
</evidence>
<evidence type="ECO:0000256" key="5">
    <source>
        <dbReference type="ARBA" id="ARBA00022618"/>
    </source>
</evidence>
<dbReference type="PANTHER" id="PTHR47755:SF1">
    <property type="entry name" value="CELL DIVISION PROTEIN FTSX"/>
    <property type="match status" value="1"/>
</dbReference>
<dbReference type="GO" id="GO:0005886">
    <property type="term" value="C:plasma membrane"/>
    <property type="evidence" value="ECO:0007669"/>
    <property type="project" value="UniProtKB-SubCell"/>
</dbReference>
<evidence type="ECO:0000256" key="10">
    <source>
        <dbReference type="SAM" id="Phobius"/>
    </source>
</evidence>
<dbReference type="PROSITE" id="PS51257">
    <property type="entry name" value="PROKAR_LIPOPROTEIN"/>
    <property type="match status" value="1"/>
</dbReference>
<evidence type="ECO:0000256" key="7">
    <source>
        <dbReference type="ARBA" id="ARBA00022989"/>
    </source>
</evidence>
<evidence type="ECO:0000256" key="4">
    <source>
        <dbReference type="ARBA" id="ARBA00022475"/>
    </source>
</evidence>
<keyword evidence="5 13" id="KW-0132">Cell division</keyword>
<feature type="transmembrane region" description="Helical" evidence="10">
    <location>
        <begin position="225"/>
        <end position="246"/>
    </location>
</feature>
<dbReference type="PANTHER" id="PTHR47755">
    <property type="entry name" value="CELL DIVISION PROTEIN FTSX"/>
    <property type="match status" value="1"/>
</dbReference>
<feature type="transmembrane region" description="Helical" evidence="10">
    <location>
        <begin position="266"/>
        <end position="290"/>
    </location>
</feature>
<keyword evidence="4" id="KW-1003">Cell membrane</keyword>
<evidence type="ECO:0000256" key="3">
    <source>
        <dbReference type="ARBA" id="ARBA00021907"/>
    </source>
</evidence>
<dbReference type="EMBL" id="AJWZ01010747">
    <property type="protein sequence ID" value="EKC47572.1"/>
    <property type="molecule type" value="Genomic_DNA"/>
</dbReference>
<protein>
    <recommendedName>
        <fullName evidence="3">Cell division protein FtsX</fullName>
    </recommendedName>
</protein>
<evidence type="ECO:0000256" key="9">
    <source>
        <dbReference type="ARBA" id="ARBA00023306"/>
    </source>
</evidence>
<organism evidence="13">
    <name type="scientific">human gut metagenome</name>
    <dbReference type="NCBI Taxonomy" id="408170"/>
    <lineage>
        <taxon>unclassified sequences</taxon>
        <taxon>metagenomes</taxon>
        <taxon>organismal metagenomes</taxon>
    </lineage>
</organism>
<evidence type="ECO:0000256" key="6">
    <source>
        <dbReference type="ARBA" id="ARBA00022692"/>
    </source>
</evidence>
<feature type="domain" description="FtsX extracellular" evidence="12">
    <location>
        <begin position="56"/>
        <end position="151"/>
    </location>
</feature>
<keyword evidence="7 10" id="KW-1133">Transmembrane helix</keyword>
<sequence>MLGRSIRDAFKSVFRNFSLSLASISCIAITLIIVAVSIVVSFNVENFTQEIERDLTIVVFVDNDATQEEVNNVKQELEKINEINKKEIVYKDKNSIKNDMAKESEVFNTVMAEWDEKDNPLKDTFQVKVKNAEKIGVTADKIKKIKKVSVVRYGEGMVEKMISSFETIKKITYVAVIALILVTIFLIINTIKLTIFSRKREISIMRLVGASNFTIKTPFIIEGMILGMLGSLLPIGLIIFGYPALYDKLGGYVFSPLVKLIGSASFVYTTSLIVLVIGIIVGMMGSASAVRKYLKV</sequence>
<proteinExistence type="inferred from homology"/>
<keyword evidence="9" id="KW-0131">Cell cycle</keyword>
<keyword evidence="8 10" id="KW-0472">Membrane</keyword>
<dbReference type="GO" id="GO:0051301">
    <property type="term" value="P:cell division"/>
    <property type="evidence" value="ECO:0007669"/>
    <property type="project" value="UniProtKB-KW"/>
</dbReference>
<dbReference type="InterPro" id="IPR003838">
    <property type="entry name" value="ABC3_permease_C"/>
</dbReference>
<dbReference type="NCBIfam" id="NF038347">
    <property type="entry name" value="FtsX_Gpos"/>
    <property type="match status" value="1"/>
</dbReference>
<feature type="transmembrane region" description="Helical" evidence="10">
    <location>
        <begin position="171"/>
        <end position="196"/>
    </location>
</feature>
<name>K1RFY2_9ZZZZ</name>
<dbReference type="InterPro" id="IPR040690">
    <property type="entry name" value="FtsX_ECD"/>
</dbReference>
<keyword evidence="6 10" id="KW-0812">Transmembrane</keyword>
<gene>
    <name evidence="13" type="ORF">OBE_15642</name>
</gene>
<dbReference type="Gene3D" id="3.30.70.3040">
    <property type="match status" value="1"/>
</dbReference>
<accession>K1RFY2</accession>
<evidence type="ECO:0000259" key="11">
    <source>
        <dbReference type="Pfam" id="PF02687"/>
    </source>
</evidence>
<comment type="caution">
    <text evidence="13">The sequence shown here is derived from an EMBL/GenBank/DDBJ whole genome shotgun (WGS) entry which is preliminary data.</text>
</comment>
<feature type="domain" description="ABC3 transporter permease C-terminal" evidence="11">
    <location>
        <begin position="174"/>
        <end position="294"/>
    </location>
</feature>
<reference evidence="13" key="1">
    <citation type="journal article" date="2013" name="Environ. Microbiol.">
        <title>Microbiota from the distal guts of lean and obese adolescents exhibit partial functional redundancy besides clear differences in community structure.</title>
        <authorList>
            <person name="Ferrer M."/>
            <person name="Ruiz A."/>
            <person name="Lanza F."/>
            <person name="Haange S.B."/>
            <person name="Oberbach A."/>
            <person name="Till H."/>
            <person name="Bargiela R."/>
            <person name="Campoy C."/>
            <person name="Segura M.T."/>
            <person name="Richter M."/>
            <person name="von Bergen M."/>
            <person name="Seifert J."/>
            <person name="Suarez A."/>
        </authorList>
    </citation>
    <scope>NUCLEOTIDE SEQUENCE</scope>
</reference>
<dbReference type="AlphaFoldDB" id="K1RFY2"/>
<dbReference type="Pfam" id="PF18075">
    <property type="entry name" value="FtsX_ECD"/>
    <property type="match status" value="1"/>
</dbReference>
<dbReference type="InterPro" id="IPR004513">
    <property type="entry name" value="FtsX"/>
</dbReference>